<name>A0AAJ0HHZ8_9PEZI</name>
<sequence>MATPAAKAAVKALRPIGGKQIFLPEHIIKMVRPKDNQPPNLATFSVPLTFNKFDIRDYLFHVYNVEVTAVRSFVNQRRLQKKFRIHAWYRPQAGKMMIAELVKPFVWPQLLGVTEREEFDYKQFYTMETEQDKMNDESDLRKWGRIKPRDLAVTQDVSLMRKQAKLFMEDPASWAFGGLRSTEKWREVEVDVKLDKKR</sequence>
<dbReference type="Proteomes" id="UP001275084">
    <property type="component" value="Unassembled WGS sequence"/>
</dbReference>
<reference evidence="5" key="1">
    <citation type="journal article" date="2023" name="Mol. Phylogenet. Evol.">
        <title>Genome-scale phylogeny and comparative genomics of the fungal order Sordariales.</title>
        <authorList>
            <person name="Hensen N."/>
            <person name="Bonometti L."/>
            <person name="Westerberg I."/>
            <person name="Brannstrom I.O."/>
            <person name="Guillou S."/>
            <person name="Cros-Aarteil S."/>
            <person name="Calhoun S."/>
            <person name="Haridas S."/>
            <person name="Kuo A."/>
            <person name="Mondo S."/>
            <person name="Pangilinan J."/>
            <person name="Riley R."/>
            <person name="LaButti K."/>
            <person name="Andreopoulos B."/>
            <person name="Lipzen A."/>
            <person name="Chen C."/>
            <person name="Yan M."/>
            <person name="Daum C."/>
            <person name="Ng V."/>
            <person name="Clum A."/>
            <person name="Steindorff A."/>
            <person name="Ohm R.A."/>
            <person name="Martin F."/>
            <person name="Silar P."/>
            <person name="Natvig D.O."/>
            <person name="Lalanne C."/>
            <person name="Gautier V."/>
            <person name="Ament-Velasquez S.L."/>
            <person name="Kruys A."/>
            <person name="Hutchinson M.I."/>
            <person name="Powell A.J."/>
            <person name="Barry K."/>
            <person name="Miller A.N."/>
            <person name="Grigoriev I.V."/>
            <person name="Debuchy R."/>
            <person name="Gladieux P."/>
            <person name="Hiltunen Thoren M."/>
            <person name="Johannesson H."/>
        </authorList>
    </citation>
    <scope>NUCLEOTIDE SEQUENCE</scope>
    <source>
        <strain evidence="5">CBS 955.72</strain>
    </source>
</reference>
<gene>
    <name evidence="5" type="ORF">B0T25DRAFT_590766</name>
</gene>
<dbReference type="SUPFAM" id="SSF54189">
    <property type="entry name" value="Ribosomal proteins S24e, L23 and L15e"/>
    <property type="match status" value="1"/>
</dbReference>
<dbReference type="PANTHER" id="PTHR12059">
    <property type="entry name" value="RIBOSOMAL PROTEIN L23-RELATED"/>
    <property type="match status" value="1"/>
</dbReference>
<organism evidence="5 6">
    <name type="scientific">Lasiosphaeria hispida</name>
    <dbReference type="NCBI Taxonomy" id="260671"/>
    <lineage>
        <taxon>Eukaryota</taxon>
        <taxon>Fungi</taxon>
        <taxon>Dikarya</taxon>
        <taxon>Ascomycota</taxon>
        <taxon>Pezizomycotina</taxon>
        <taxon>Sordariomycetes</taxon>
        <taxon>Sordariomycetidae</taxon>
        <taxon>Sordariales</taxon>
        <taxon>Lasiosphaeriaceae</taxon>
        <taxon>Lasiosphaeria</taxon>
    </lineage>
</organism>
<keyword evidence="6" id="KW-1185">Reference proteome</keyword>
<dbReference type="GO" id="GO:0003735">
    <property type="term" value="F:structural constituent of ribosome"/>
    <property type="evidence" value="ECO:0007669"/>
    <property type="project" value="InterPro"/>
</dbReference>
<dbReference type="Gene3D" id="3.30.70.330">
    <property type="match status" value="1"/>
</dbReference>
<evidence type="ECO:0000313" key="5">
    <source>
        <dbReference type="EMBL" id="KAK3353066.1"/>
    </source>
</evidence>
<reference evidence="5" key="2">
    <citation type="submission" date="2023-06" db="EMBL/GenBank/DDBJ databases">
        <authorList>
            <consortium name="Lawrence Berkeley National Laboratory"/>
            <person name="Haridas S."/>
            <person name="Hensen N."/>
            <person name="Bonometti L."/>
            <person name="Westerberg I."/>
            <person name="Brannstrom I.O."/>
            <person name="Guillou S."/>
            <person name="Cros-Aarteil S."/>
            <person name="Calhoun S."/>
            <person name="Kuo A."/>
            <person name="Mondo S."/>
            <person name="Pangilinan J."/>
            <person name="Riley R."/>
            <person name="Labutti K."/>
            <person name="Andreopoulos B."/>
            <person name="Lipzen A."/>
            <person name="Chen C."/>
            <person name="Yanf M."/>
            <person name="Daum C."/>
            <person name="Ng V."/>
            <person name="Clum A."/>
            <person name="Steindorff A."/>
            <person name="Ohm R."/>
            <person name="Martin F."/>
            <person name="Silar P."/>
            <person name="Natvig D."/>
            <person name="Lalanne C."/>
            <person name="Gautier V."/>
            <person name="Ament-Velasquez S.L."/>
            <person name="Kruys A."/>
            <person name="Hutchinson M.I."/>
            <person name="Powell A.J."/>
            <person name="Barry K."/>
            <person name="Miller A.N."/>
            <person name="Grigoriev I.V."/>
            <person name="Debuchy R."/>
            <person name="Gladieux P."/>
            <person name="Thoren M.H."/>
            <person name="Johannesson H."/>
        </authorList>
    </citation>
    <scope>NUCLEOTIDE SEQUENCE</scope>
    <source>
        <strain evidence="5">CBS 955.72</strain>
    </source>
</reference>
<dbReference type="EMBL" id="JAUIQD010000004">
    <property type="protein sequence ID" value="KAK3353066.1"/>
    <property type="molecule type" value="Genomic_DNA"/>
</dbReference>
<dbReference type="AlphaFoldDB" id="A0AAJ0HHZ8"/>
<dbReference type="InterPro" id="IPR012678">
    <property type="entry name" value="Ribosomal_uL23/eL15/eS24_sf"/>
</dbReference>
<dbReference type="InterPro" id="IPR012677">
    <property type="entry name" value="Nucleotide-bd_a/b_plait_sf"/>
</dbReference>
<dbReference type="GO" id="GO:0005762">
    <property type="term" value="C:mitochondrial large ribosomal subunit"/>
    <property type="evidence" value="ECO:0007669"/>
    <property type="project" value="TreeGrafter"/>
</dbReference>
<evidence type="ECO:0000313" key="6">
    <source>
        <dbReference type="Proteomes" id="UP001275084"/>
    </source>
</evidence>
<dbReference type="Pfam" id="PF00276">
    <property type="entry name" value="Ribosomal_L23"/>
    <property type="match status" value="1"/>
</dbReference>
<dbReference type="PANTHER" id="PTHR12059:SF5">
    <property type="entry name" value="LARGE RIBOSOMAL SUBUNIT PROTEIN UL23M"/>
    <property type="match status" value="1"/>
</dbReference>
<dbReference type="GO" id="GO:0032543">
    <property type="term" value="P:mitochondrial translation"/>
    <property type="evidence" value="ECO:0007669"/>
    <property type="project" value="TreeGrafter"/>
</dbReference>
<evidence type="ECO:0000256" key="1">
    <source>
        <dbReference type="ARBA" id="ARBA00006700"/>
    </source>
</evidence>
<keyword evidence="3" id="KW-0687">Ribonucleoprotein</keyword>
<protein>
    <recommendedName>
        <fullName evidence="4">Large ribosomal subunit protein uL23m</fullName>
    </recommendedName>
</protein>
<comment type="caution">
    <text evidence="5">The sequence shown here is derived from an EMBL/GenBank/DDBJ whole genome shotgun (WGS) entry which is preliminary data.</text>
</comment>
<comment type="similarity">
    <text evidence="1">Belongs to the universal ribosomal protein uL23 family.</text>
</comment>
<evidence type="ECO:0000256" key="4">
    <source>
        <dbReference type="ARBA" id="ARBA00039977"/>
    </source>
</evidence>
<accession>A0AAJ0HHZ8</accession>
<keyword evidence="2" id="KW-0689">Ribosomal protein</keyword>
<proteinExistence type="inferred from homology"/>
<evidence type="ECO:0000256" key="3">
    <source>
        <dbReference type="ARBA" id="ARBA00023274"/>
    </source>
</evidence>
<dbReference type="InterPro" id="IPR013025">
    <property type="entry name" value="Ribosomal_uL23-like"/>
</dbReference>
<evidence type="ECO:0000256" key="2">
    <source>
        <dbReference type="ARBA" id="ARBA00022980"/>
    </source>
</evidence>